<dbReference type="GO" id="GO:0007017">
    <property type="term" value="P:microtubule-based process"/>
    <property type="evidence" value="ECO:0007669"/>
    <property type="project" value="InterPro"/>
</dbReference>
<evidence type="ECO:0000256" key="7">
    <source>
        <dbReference type="ARBA" id="ARBA00022927"/>
    </source>
</evidence>
<reference evidence="11" key="1">
    <citation type="submission" date="2024-06" db="EMBL/GenBank/DDBJ databases">
        <authorList>
            <person name="Liu X."/>
            <person name="Lenzi L."/>
            <person name="Haldenby T S."/>
            <person name="Uol C."/>
        </authorList>
    </citation>
    <scope>NUCLEOTIDE SEQUENCE</scope>
</reference>
<accession>A0AAV2SYQ0</accession>
<dbReference type="GO" id="GO:0005874">
    <property type="term" value="C:microtubule"/>
    <property type="evidence" value="ECO:0007669"/>
    <property type="project" value="UniProtKB-KW"/>
</dbReference>
<dbReference type="EMBL" id="CAXLJL010000061">
    <property type="protein sequence ID" value="CAL5130317.1"/>
    <property type="molecule type" value="Genomic_DNA"/>
</dbReference>
<evidence type="ECO:0000256" key="3">
    <source>
        <dbReference type="ARBA" id="ARBA00022448"/>
    </source>
</evidence>
<proteinExistence type="inferred from homology"/>
<evidence type="ECO:0000256" key="2">
    <source>
        <dbReference type="ARBA" id="ARBA00004245"/>
    </source>
</evidence>
<dbReference type="FunFam" id="3.30.740.10:FF:000005">
    <property type="entry name" value="Dynein light chain"/>
    <property type="match status" value="1"/>
</dbReference>
<dbReference type="GO" id="GO:0015031">
    <property type="term" value="P:protein transport"/>
    <property type="evidence" value="ECO:0007669"/>
    <property type="project" value="UniProtKB-KW"/>
</dbReference>
<evidence type="ECO:0000256" key="9">
    <source>
        <dbReference type="ARBA" id="ARBA00023242"/>
    </source>
</evidence>
<organism evidence="11 12">
    <name type="scientific">Calicophoron daubneyi</name>
    <name type="common">Rumen fluke</name>
    <name type="synonym">Paramphistomum daubneyi</name>
    <dbReference type="NCBI Taxonomy" id="300641"/>
    <lineage>
        <taxon>Eukaryota</taxon>
        <taxon>Metazoa</taxon>
        <taxon>Spiralia</taxon>
        <taxon>Lophotrochozoa</taxon>
        <taxon>Platyhelminthes</taxon>
        <taxon>Trematoda</taxon>
        <taxon>Digenea</taxon>
        <taxon>Plagiorchiida</taxon>
        <taxon>Pronocephalata</taxon>
        <taxon>Paramphistomoidea</taxon>
        <taxon>Paramphistomidae</taxon>
        <taxon>Calicophoron</taxon>
    </lineage>
</organism>
<sequence>MSAKVGEERALVKSTDMDEEKQHAAVDCTAAAIDRFDDTREIAKYVKKEFDKRFGGTWHCIVGTDFGCEISHKAGTFIYFVLRNHAILVFQAKK</sequence>
<keyword evidence="3" id="KW-0813">Transport</keyword>
<evidence type="ECO:0000313" key="11">
    <source>
        <dbReference type="EMBL" id="CAL5130317.1"/>
    </source>
</evidence>
<keyword evidence="7" id="KW-0653">Protein transport</keyword>
<dbReference type="SUPFAM" id="SSF54648">
    <property type="entry name" value="DLC"/>
    <property type="match status" value="1"/>
</dbReference>
<keyword evidence="8 10" id="KW-0206">Cytoskeleton</keyword>
<keyword evidence="9" id="KW-0539">Nucleus</keyword>
<comment type="subcellular location">
    <subcellularLocation>
        <location evidence="2 10">Cytoplasm</location>
        <location evidence="2 10">Cytoskeleton</location>
    </subcellularLocation>
    <subcellularLocation>
        <location evidence="1">Nucleus</location>
    </subcellularLocation>
</comment>
<dbReference type="Proteomes" id="UP001497525">
    <property type="component" value="Unassembled WGS sequence"/>
</dbReference>
<keyword evidence="10" id="KW-0505">Motor protein</keyword>
<dbReference type="GO" id="GO:0005868">
    <property type="term" value="C:cytoplasmic dynein complex"/>
    <property type="evidence" value="ECO:0007669"/>
    <property type="project" value="TreeGrafter"/>
</dbReference>
<dbReference type="GO" id="GO:0005634">
    <property type="term" value="C:nucleus"/>
    <property type="evidence" value="ECO:0007669"/>
    <property type="project" value="UniProtKB-SubCell"/>
</dbReference>
<keyword evidence="4 10" id="KW-0963">Cytoplasm</keyword>
<protein>
    <recommendedName>
        <fullName evidence="10">Dynein light chain</fullName>
    </recommendedName>
</protein>
<evidence type="ECO:0000256" key="8">
    <source>
        <dbReference type="ARBA" id="ARBA00023212"/>
    </source>
</evidence>
<evidence type="ECO:0000256" key="4">
    <source>
        <dbReference type="ARBA" id="ARBA00022490"/>
    </source>
</evidence>
<keyword evidence="5 10" id="KW-0493">Microtubule</keyword>
<name>A0AAV2SYQ0_CALDB</name>
<evidence type="ECO:0000256" key="10">
    <source>
        <dbReference type="RuleBase" id="RU365010"/>
    </source>
</evidence>
<gene>
    <name evidence="11" type="ORF">CDAUBV1_LOCUS1933</name>
</gene>
<evidence type="ECO:0000256" key="6">
    <source>
        <dbReference type="ARBA" id="ARBA00022816"/>
    </source>
</evidence>
<dbReference type="SMART" id="SM01375">
    <property type="entry name" value="Dynein_light"/>
    <property type="match status" value="1"/>
</dbReference>
<dbReference type="InterPro" id="IPR001372">
    <property type="entry name" value="Dynein_light_chain_typ-1/2"/>
</dbReference>
<dbReference type="Gene3D" id="3.30.740.10">
    <property type="entry name" value="Protein Inhibitor Of Neuronal Nitric Oxide Synthase"/>
    <property type="match status" value="1"/>
</dbReference>
<dbReference type="PANTHER" id="PTHR11886">
    <property type="entry name" value="DYNEIN LIGHT CHAIN"/>
    <property type="match status" value="1"/>
</dbReference>
<dbReference type="Pfam" id="PF01221">
    <property type="entry name" value="Dynein_light"/>
    <property type="match status" value="1"/>
</dbReference>
<dbReference type="PANTHER" id="PTHR11886:SF35">
    <property type="entry name" value="DYNEIN LIGHT CHAIN"/>
    <property type="match status" value="1"/>
</dbReference>
<keyword evidence="10" id="KW-0243">Dynein</keyword>
<dbReference type="InterPro" id="IPR037177">
    <property type="entry name" value="DLC_sf"/>
</dbReference>
<dbReference type="GO" id="GO:0051028">
    <property type="term" value="P:mRNA transport"/>
    <property type="evidence" value="ECO:0007669"/>
    <property type="project" value="UniProtKB-KW"/>
</dbReference>
<keyword evidence="6" id="KW-0509">mRNA transport</keyword>
<comment type="similarity">
    <text evidence="10">Belongs to the dynein light chain family.</text>
</comment>
<evidence type="ECO:0000256" key="1">
    <source>
        <dbReference type="ARBA" id="ARBA00004123"/>
    </source>
</evidence>
<evidence type="ECO:0000256" key="5">
    <source>
        <dbReference type="ARBA" id="ARBA00022701"/>
    </source>
</evidence>
<dbReference type="AlphaFoldDB" id="A0AAV2SYQ0"/>
<dbReference type="GO" id="GO:0045505">
    <property type="term" value="F:dynein intermediate chain binding"/>
    <property type="evidence" value="ECO:0007669"/>
    <property type="project" value="TreeGrafter"/>
</dbReference>
<comment type="caution">
    <text evidence="11">The sequence shown here is derived from an EMBL/GenBank/DDBJ whole genome shotgun (WGS) entry which is preliminary data.</text>
</comment>
<evidence type="ECO:0000313" key="12">
    <source>
        <dbReference type="Proteomes" id="UP001497525"/>
    </source>
</evidence>